<evidence type="ECO:0000256" key="1">
    <source>
        <dbReference type="SAM" id="Phobius"/>
    </source>
</evidence>
<dbReference type="EMBL" id="MN853876">
    <property type="protein sequence ID" value="QHD45094.1"/>
    <property type="molecule type" value="Genomic_DNA"/>
</dbReference>
<keyword evidence="1" id="KW-1133">Transmembrane helix</keyword>
<evidence type="ECO:0000313" key="2">
    <source>
        <dbReference type="EMBL" id="QHD45094.1"/>
    </source>
</evidence>
<keyword evidence="2" id="KW-0150">Chloroplast</keyword>
<accession>A0A6B9PHX7</accession>
<keyword evidence="2" id="KW-0934">Plastid</keyword>
<sequence length="31" mass="3836">MLSIFIYFLLLFLFLITTFIIYFSILKFKLI</sequence>
<reference evidence="2" key="1">
    <citation type="submission" date="2019-12" db="EMBL/GenBank/DDBJ databases">
        <authorList>
            <person name="Han H."/>
        </authorList>
    </citation>
    <scope>NUCLEOTIDE SEQUENCE</scope>
</reference>
<protein>
    <submittedName>
        <fullName evidence="2">Cytochrome b6-f complex subunit 6</fullName>
    </submittedName>
</protein>
<proteinExistence type="predicted"/>
<keyword evidence="1" id="KW-0472">Membrane</keyword>
<organism evidence="2">
    <name type="scientific">Codium fragile</name>
    <name type="common">Dead man's fingers</name>
    <name type="synonym">Green alga</name>
    <dbReference type="NCBI Taxonomy" id="3133"/>
    <lineage>
        <taxon>Eukaryota</taxon>
        <taxon>Viridiplantae</taxon>
        <taxon>Chlorophyta</taxon>
        <taxon>core chlorophytes</taxon>
        <taxon>Ulvophyceae</taxon>
        <taxon>TCBD clade</taxon>
        <taxon>Bryopsidales</taxon>
        <taxon>Bryopsidineae</taxon>
        <taxon>Codiaceae</taxon>
        <taxon>Codium</taxon>
    </lineage>
</organism>
<feature type="transmembrane region" description="Helical" evidence="1">
    <location>
        <begin position="6"/>
        <end position="26"/>
    </location>
</feature>
<name>A0A6B9PHX7_CODFR</name>
<keyword evidence="1" id="KW-0812">Transmembrane</keyword>
<dbReference type="AlphaFoldDB" id="A0A6B9PHX7"/>
<geneLocation type="chloroplast" evidence="2"/>
<gene>
    <name evidence="2" type="primary">petL</name>
</gene>